<dbReference type="KEGG" id="vg:29125850"/>
<name>A0A142F2Q7_9CAUD</name>
<gene>
    <name evidence="1" type="primary">129</name>
    <name evidence="1" type="ORF">SEA_BIPPER_129</name>
</gene>
<sequence length="196" mass="19636">MFKLTGQWLNAVTADVRIQRVDVDIEGPGDVTGSVVAGQLRNASGTAGFDLPQGLYRVRLMNVKVAGWSVAVEVATIVAASGVANNAVVNVAQGLKLPGVYDPTAPTGEVTEQFVTNAIAAATANMATDSEVASAVAPLAAKSYVDNLVADAITLPVTSGAPTGAAADGTLAIDSTGPTLYARVAGAWVAVSTPAA</sequence>
<dbReference type="RefSeq" id="YP_009303276.1">
    <property type="nucleotide sequence ID" value="NC_031253.1"/>
</dbReference>
<dbReference type="EMBL" id="KU728633">
    <property type="protein sequence ID" value="AMQ67064.1"/>
    <property type="molecule type" value="Genomic_DNA"/>
</dbReference>
<dbReference type="Proteomes" id="UP000201826">
    <property type="component" value="Segment"/>
</dbReference>
<proteinExistence type="predicted"/>
<keyword evidence="2" id="KW-1185">Reference proteome</keyword>
<dbReference type="GeneID" id="29125850"/>
<accession>A0A142F2Q7</accession>
<evidence type="ECO:0000313" key="1">
    <source>
        <dbReference type="EMBL" id="AMQ67064.1"/>
    </source>
</evidence>
<protein>
    <submittedName>
        <fullName evidence="1">Uncharacterized protein</fullName>
    </submittedName>
</protein>
<evidence type="ECO:0000313" key="2">
    <source>
        <dbReference type="Proteomes" id="UP000201826"/>
    </source>
</evidence>
<reference evidence="2" key="1">
    <citation type="submission" date="2016-02" db="EMBL/GenBank/DDBJ databases">
        <authorList>
            <person name="Isern S."/>
            <person name="Barcellona C.M."/>
            <person name="Dozier K.D."/>
            <person name="Faust J.M."/>
            <person name="Fedrick A.J."/>
            <person name="Gagliardi L.E."/>
            <person name="Gatt S.M."/>
            <person name="Gleason P.S."/>
            <person name="Gomez E.A."/>
            <person name="Hoffman A.M."/>
            <person name="Jenkins M."/>
            <person name="Jones M.J."/>
            <person name="Lang J.F."/>
            <person name="Lequay S.M."/>
            <person name="Mars P.J."/>
            <person name="Mtchedlidze N."/>
            <person name="Osking Z.B."/>
            <person name="Paul L.M."/>
            <person name="Pica A.N."/>
            <person name="Robison M.D."/>
            <person name="Rodriguez D."/>
            <person name="Rosales K.A."/>
            <person name="Saravis L.E."/>
            <person name="Sisson B.M."/>
            <person name="Tan A.L."/>
            <person name="Voltaire R."/>
            <person name="Michael S.F."/>
            <person name="Warner M.H."/>
            <person name="Bradley K.W."/>
            <person name="Asai D.J."/>
            <person name="Bowman C.A."/>
            <person name="Russell D.A."/>
            <person name="Pope W.H."/>
            <person name="Jacobs-Sera D."/>
            <person name="Hendrix R.W."/>
            <person name="Hatfull G.F."/>
        </authorList>
    </citation>
    <scope>NUCLEOTIDE SEQUENCE [LARGE SCALE GENOMIC DNA]</scope>
</reference>
<organism evidence="1 2">
    <name type="scientific">Mycobacterium phage Bipper</name>
    <dbReference type="NCBI Taxonomy" id="1805457"/>
    <lineage>
        <taxon>Viruses</taxon>
        <taxon>Duplodnaviria</taxon>
        <taxon>Heunggongvirae</taxon>
        <taxon>Uroviricota</taxon>
        <taxon>Caudoviricetes</taxon>
        <taxon>Bippervirus</taxon>
        <taxon>Bippervirus bipper</taxon>
    </lineage>
</organism>